<dbReference type="InterPro" id="IPR006068">
    <property type="entry name" value="ATPase_P-typ_cation-transptr_C"/>
</dbReference>
<keyword evidence="11 16" id="KW-1133">Transmembrane helix</keyword>
<dbReference type="InterPro" id="IPR001757">
    <property type="entry name" value="P_typ_ATPase"/>
</dbReference>
<keyword evidence="5 16" id="KW-0812">Transmembrane</keyword>
<keyword evidence="4 16" id="KW-0109">Calcium transport</keyword>
<dbReference type="GO" id="GO:0012505">
    <property type="term" value="C:endomembrane system"/>
    <property type="evidence" value="ECO:0007669"/>
    <property type="project" value="UniProtKB-SubCell"/>
</dbReference>
<feature type="region of interest" description="Disordered" evidence="17">
    <location>
        <begin position="185"/>
        <end position="368"/>
    </location>
</feature>
<accession>A0A4U1EFW7</accession>
<keyword evidence="12 16" id="KW-0406">Ion transport</keyword>
<feature type="compositionally biased region" description="Low complexity" evidence="17">
    <location>
        <begin position="222"/>
        <end position="232"/>
    </location>
</feature>
<keyword evidence="13 16" id="KW-0472">Membrane</keyword>
<evidence type="ECO:0000256" key="5">
    <source>
        <dbReference type="ARBA" id="ARBA00022692"/>
    </source>
</evidence>
<dbReference type="InterPro" id="IPR044492">
    <property type="entry name" value="P_typ_ATPase_HD_dom"/>
</dbReference>
<dbReference type="InterPro" id="IPR059000">
    <property type="entry name" value="ATPase_P-type_domA"/>
</dbReference>
<dbReference type="Pfam" id="PF00689">
    <property type="entry name" value="Cation_ATPase_C"/>
    <property type="match status" value="1"/>
</dbReference>
<evidence type="ECO:0000256" key="14">
    <source>
        <dbReference type="ARBA" id="ARBA00047282"/>
    </source>
</evidence>
<evidence type="ECO:0000256" key="9">
    <source>
        <dbReference type="ARBA" id="ARBA00022842"/>
    </source>
</evidence>
<dbReference type="InterPro" id="IPR023214">
    <property type="entry name" value="HAD_sf"/>
</dbReference>
<evidence type="ECO:0000256" key="2">
    <source>
        <dbReference type="ARBA" id="ARBA00005675"/>
    </source>
</evidence>
<protein>
    <recommendedName>
        <fullName evidence="16">Calcium-transporting ATPase</fullName>
        <ecNumber evidence="16">7.2.2.10</ecNumber>
    </recommendedName>
</protein>
<feature type="transmembrane region" description="Helical" evidence="16">
    <location>
        <begin position="1150"/>
        <end position="1167"/>
    </location>
</feature>
<comment type="subcellular location">
    <subcellularLocation>
        <location evidence="1">Endomembrane system</location>
        <topology evidence="1">Multi-pass membrane protein</topology>
    </subcellularLocation>
    <subcellularLocation>
        <location evidence="16">Membrane</location>
        <topology evidence="16">Multi-pass membrane protein</topology>
    </subcellularLocation>
</comment>
<feature type="transmembrane region" description="Helical" evidence="16">
    <location>
        <begin position="1081"/>
        <end position="1101"/>
    </location>
</feature>
<gene>
    <name evidence="20" type="ORF">EI555_004755</name>
</gene>
<evidence type="ECO:0000313" key="20">
    <source>
        <dbReference type="EMBL" id="TKC35094.1"/>
    </source>
</evidence>
<reference evidence="21" key="1">
    <citation type="journal article" date="2019" name="IScience">
        <title>Narwhal Genome Reveals Long-Term Low Genetic Diversity despite Current Large Abundance Size.</title>
        <authorList>
            <person name="Westbury M.V."/>
            <person name="Petersen B."/>
            <person name="Garde E."/>
            <person name="Heide-Jorgensen M.P."/>
            <person name="Lorenzen E.D."/>
        </authorList>
    </citation>
    <scope>NUCLEOTIDE SEQUENCE [LARGE SCALE GENOMIC DNA]</scope>
</reference>
<dbReference type="FunFam" id="3.40.50.1000:FF:000017">
    <property type="entry name" value="Calcium-transporting ATPase"/>
    <property type="match status" value="1"/>
</dbReference>
<evidence type="ECO:0000256" key="12">
    <source>
        <dbReference type="ARBA" id="ARBA00023065"/>
    </source>
</evidence>
<evidence type="ECO:0000256" key="4">
    <source>
        <dbReference type="ARBA" id="ARBA00022568"/>
    </source>
</evidence>
<dbReference type="GO" id="GO:0016887">
    <property type="term" value="F:ATP hydrolysis activity"/>
    <property type="evidence" value="ECO:0007669"/>
    <property type="project" value="InterPro"/>
</dbReference>
<evidence type="ECO:0000256" key="1">
    <source>
        <dbReference type="ARBA" id="ARBA00004127"/>
    </source>
</evidence>
<feature type="domain" description="P-type ATPase A" evidence="18">
    <location>
        <begin position="465"/>
        <end position="555"/>
    </location>
</feature>
<keyword evidence="8 16" id="KW-0067">ATP-binding</keyword>
<dbReference type="InterPro" id="IPR023298">
    <property type="entry name" value="ATPase_P-typ_TM_dom_sf"/>
</dbReference>
<dbReference type="GO" id="GO:0005524">
    <property type="term" value="F:ATP binding"/>
    <property type="evidence" value="ECO:0007669"/>
    <property type="project" value="UniProtKB-KW"/>
</dbReference>
<organism evidence="20 21">
    <name type="scientific">Monodon monoceros</name>
    <name type="common">Narwhal</name>
    <name type="synonym">Ceratodon monodon</name>
    <dbReference type="NCBI Taxonomy" id="40151"/>
    <lineage>
        <taxon>Eukaryota</taxon>
        <taxon>Metazoa</taxon>
        <taxon>Chordata</taxon>
        <taxon>Craniata</taxon>
        <taxon>Vertebrata</taxon>
        <taxon>Euteleostomi</taxon>
        <taxon>Mammalia</taxon>
        <taxon>Eutheria</taxon>
        <taxon>Laurasiatheria</taxon>
        <taxon>Artiodactyla</taxon>
        <taxon>Whippomorpha</taxon>
        <taxon>Cetacea</taxon>
        <taxon>Odontoceti</taxon>
        <taxon>Monodontidae</taxon>
        <taxon>Monodon</taxon>
    </lineage>
</organism>
<dbReference type="Gene3D" id="2.70.150.10">
    <property type="entry name" value="Calcium-transporting ATPase, cytoplasmic transduction domain A"/>
    <property type="match status" value="1"/>
</dbReference>
<dbReference type="FunFam" id="3.40.1110.10:FF:000006">
    <property type="entry name" value="Calcium-transporting ATPase"/>
    <property type="match status" value="1"/>
</dbReference>
<evidence type="ECO:0000256" key="3">
    <source>
        <dbReference type="ARBA" id="ARBA00022448"/>
    </source>
</evidence>
<dbReference type="InterPro" id="IPR018303">
    <property type="entry name" value="ATPase_P-typ_P_site"/>
</dbReference>
<evidence type="ECO:0000256" key="11">
    <source>
        <dbReference type="ARBA" id="ARBA00022989"/>
    </source>
</evidence>
<evidence type="ECO:0000313" key="21">
    <source>
        <dbReference type="Proteomes" id="UP000308365"/>
    </source>
</evidence>
<feature type="transmembrane region" description="Helical" evidence="16">
    <location>
        <begin position="1008"/>
        <end position="1028"/>
    </location>
</feature>
<feature type="transmembrane region" description="Helical" evidence="16">
    <location>
        <begin position="446"/>
        <end position="463"/>
    </location>
</feature>
<feature type="compositionally biased region" description="Basic and acidic residues" evidence="17">
    <location>
        <begin position="297"/>
        <end position="307"/>
    </location>
</feature>
<evidence type="ECO:0000256" key="6">
    <source>
        <dbReference type="ARBA" id="ARBA00022741"/>
    </source>
</evidence>
<dbReference type="SFLD" id="SFLDS00003">
    <property type="entry name" value="Haloacid_Dehalogenase"/>
    <property type="match status" value="1"/>
</dbReference>
<evidence type="ECO:0000256" key="15">
    <source>
        <dbReference type="ARBA" id="ARBA00047330"/>
    </source>
</evidence>
<dbReference type="SFLD" id="SFLDF00027">
    <property type="entry name" value="p-type_atpase"/>
    <property type="match status" value="1"/>
</dbReference>
<dbReference type="EC" id="7.2.2.10" evidence="16"/>
<dbReference type="Gene3D" id="1.20.1110.10">
    <property type="entry name" value="Calcium-transporting ATPase, transmembrane domain"/>
    <property type="match status" value="1"/>
</dbReference>
<sequence length="1290" mass="139159">MLTDTKNLQDSKYKKPESRISYKTSNTFPIIWGQADGKIVSTEIVDNVAQILPYNQNTLICRKKCFLGKLGHIPDIRNVQKNGETHRFKYTPLFIQGATVGQNNHYVLPGYMHSSDPSVPISYFLEQAMESEKWESEHGYVDIVTAAQRERLPAASSGRSDTSWAQNMAAPARSVRASGCFLRTRGRRGEAGSSPTLAPGGSVETPGTSPSGRRRAGGAGAGAPSRSPSGRAVGLRSFPPSVPGRASAPARAPLAAEVVATKLGPPGPGSAGRARGAGRAGAAGGGEGGAQEAEAGADQHCRTEPPGRPRPVPSPAALPAPPAFPVAAPTPGEAPVRRRRLASRSREPADAAVRGGGRSRGSRGRERGVAVADTKDFVAINPSAVSMEDEGKGPRQAGCSAELRVARFQKIPNAENETMIPVLTSKKASELPVSEVASILQFKNPLIMLLLASAVISVLMHQFDDAVSITVAILIVVTVAFVQAVDLSIDESSLTGETTPCSKVTAPQPAATNGDLASRSNIAFMGTLVRCGKAKGIVIGTGENSEFGEVFKMMQAEEAPKTPLQKSMDLLGKQLSFYSFGIIGIIMLVGWLLGKDILEMFTISVSLAVAAIPEGLPIVVTVTLALGVMRMVKKRAIVKKLPIVETLGCCNVICSDKTGTLTKNEMTVTHVFTSDGLRAEVTGVGYNPFGEVIVDGDVVHGFYNPSVSRIVEAGCVCNDAVIRNNTLMGKPTEGALIALAMKMGLDGLQQDYIRKAEYPFSSEQKWMAVKCVHRTQQDRPEICFMKGAYEQVIKYCTTYHSKGQTLTLTQQQRDLYQQEKAQMGSAGLRVLALASGPELGQLTFLGLVGIIDPPRTGVKEAVTTLIASGVSIKMITGDSQETAIAIASRLGLYSKTSQSVSGEEIDAMDVQQLSQMVPKVAVFYRASPRHKMKIIKSLQKNGSVVAMTGDGVNDAVALKAADIGVAMGQTGTDVCKEAADMILVDDDFQTIMSAIEEGKGIYNNIKNFVRFQLSTSIAALTLISLATLMNFPNPLNAMQILWINIIMDGPPAQSLGVEPVDKDVIRKPPRNWKDSILTKNLILKILVSSIIIVCGTLFVFWRELRDNVITPRDTTMTFTCFVFFDMFNALSSRSQTKSVFEIGLCSNKMFCYAVLGSIMGQLLVIYFPPLQKVFQTESLNLLFLLGLTSSVCIVAEIIKKVERSREKIQKPPHISHMMFQHNPLTGVFGQYSFNLKYFFLCFNLRIRVFNLFFKVQVKSQPGWPFQVGSVSCADHGAYPALPFHSRCVQV</sequence>
<evidence type="ECO:0000259" key="19">
    <source>
        <dbReference type="Pfam" id="PF00689"/>
    </source>
</evidence>
<evidence type="ECO:0000256" key="10">
    <source>
        <dbReference type="ARBA" id="ARBA00022967"/>
    </source>
</evidence>
<feature type="compositionally biased region" description="Low complexity" evidence="17">
    <location>
        <begin position="243"/>
        <end position="260"/>
    </location>
</feature>
<feature type="transmembrane region" description="Helical" evidence="16">
    <location>
        <begin position="469"/>
        <end position="489"/>
    </location>
</feature>
<evidence type="ECO:0000256" key="13">
    <source>
        <dbReference type="ARBA" id="ARBA00023136"/>
    </source>
</evidence>
<keyword evidence="7 16" id="KW-0106">Calcium</keyword>
<feature type="transmembrane region" description="Helical" evidence="16">
    <location>
        <begin position="1113"/>
        <end position="1130"/>
    </location>
</feature>
<comment type="catalytic activity">
    <reaction evidence="14">
        <text>Ca(2+)(in) + ATP + H2O = Ca(2+)(out) + ADP + phosphate + H(+)</text>
        <dbReference type="Rhea" id="RHEA:18105"/>
        <dbReference type="ChEBI" id="CHEBI:15377"/>
        <dbReference type="ChEBI" id="CHEBI:15378"/>
        <dbReference type="ChEBI" id="CHEBI:29108"/>
        <dbReference type="ChEBI" id="CHEBI:30616"/>
        <dbReference type="ChEBI" id="CHEBI:43474"/>
        <dbReference type="ChEBI" id="CHEBI:456216"/>
        <dbReference type="EC" id="7.2.2.10"/>
    </reaction>
    <physiologicalReaction direction="left-to-right" evidence="14">
        <dbReference type="Rhea" id="RHEA:18106"/>
    </physiologicalReaction>
</comment>
<dbReference type="Gene3D" id="3.40.1110.10">
    <property type="entry name" value="Calcium-transporting ATPase, cytoplasmic domain N"/>
    <property type="match status" value="1"/>
</dbReference>
<dbReference type="Proteomes" id="UP000308365">
    <property type="component" value="Unassembled WGS sequence"/>
</dbReference>
<evidence type="ECO:0000256" key="8">
    <source>
        <dbReference type="ARBA" id="ARBA00022840"/>
    </source>
</evidence>
<keyword evidence="3 16" id="KW-0813">Transport</keyword>
<dbReference type="Pfam" id="PF00122">
    <property type="entry name" value="E1-E2_ATPase"/>
    <property type="match status" value="1"/>
</dbReference>
<comment type="similarity">
    <text evidence="2 16">Belongs to the cation transport ATPase (P-type) (TC 3.A.3) family. Type IIA subfamily.</text>
</comment>
<dbReference type="SUPFAM" id="SSF81665">
    <property type="entry name" value="Calcium ATPase, transmembrane domain M"/>
    <property type="match status" value="1"/>
</dbReference>
<dbReference type="PROSITE" id="PS00154">
    <property type="entry name" value="ATPASE_E1_E2"/>
    <property type="match status" value="1"/>
</dbReference>
<dbReference type="InterPro" id="IPR036412">
    <property type="entry name" value="HAD-like_sf"/>
</dbReference>
<dbReference type="FunFam" id="3.40.50.1000:FF:000001">
    <property type="entry name" value="Phospholipid-transporting ATPase IC"/>
    <property type="match status" value="1"/>
</dbReference>
<name>A0A4U1EFW7_MONMO</name>
<keyword evidence="6 16" id="KW-0547">Nucleotide-binding</keyword>
<dbReference type="Pfam" id="PF13246">
    <property type="entry name" value="Cation_ATPase"/>
    <property type="match status" value="1"/>
</dbReference>
<dbReference type="GO" id="GO:0140613">
    <property type="term" value="F:P-type manganese transporter activity"/>
    <property type="evidence" value="ECO:0007669"/>
    <property type="project" value="RHEA"/>
</dbReference>
<evidence type="ECO:0000256" key="7">
    <source>
        <dbReference type="ARBA" id="ARBA00022837"/>
    </source>
</evidence>
<keyword evidence="10" id="KW-1278">Translocase</keyword>
<dbReference type="PRINTS" id="PR00120">
    <property type="entry name" value="HATPASE"/>
</dbReference>
<feature type="transmembrane region" description="Helical" evidence="16">
    <location>
        <begin position="600"/>
        <end position="629"/>
    </location>
</feature>
<evidence type="ECO:0000256" key="17">
    <source>
        <dbReference type="SAM" id="MobiDB-lite"/>
    </source>
</evidence>
<proteinExistence type="inferred from homology"/>
<evidence type="ECO:0000256" key="16">
    <source>
        <dbReference type="RuleBase" id="RU361146"/>
    </source>
</evidence>
<dbReference type="NCBIfam" id="TIGR01522">
    <property type="entry name" value="ATPase-IIA2_Ca"/>
    <property type="match status" value="1"/>
</dbReference>
<dbReference type="GO" id="GO:0005388">
    <property type="term" value="F:P-type calcium transporter activity"/>
    <property type="evidence" value="ECO:0007669"/>
    <property type="project" value="UniProtKB-EC"/>
</dbReference>
<comment type="caution">
    <text evidence="16">Lacks conserved residue(s) required for the propagation of feature annotation.</text>
</comment>
<feature type="compositionally biased region" description="Pro residues" evidence="17">
    <location>
        <begin position="308"/>
        <end position="324"/>
    </location>
</feature>
<feature type="transmembrane region" description="Helical" evidence="16">
    <location>
        <begin position="1179"/>
        <end position="1198"/>
    </location>
</feature>
<feature type="compositionally biased region" description="Gly residues" evidence="17">
    <location>
        <begin position="278"/>
        <end position="289"/>
    </location>
</feature>
<dbReference type="InterPro" id="IPR023299">
    <property type="entry name" value="ATPase_P-typ_cyto_dom_N"/>
</dbReference>
<dbReference type="Gene3D" id="3.40.50.1000">
    <property type="entry name" value="HAD superfamily/HAD-like"/>
    <property type="match status" value="1"/>
</dbReference>
<comment type="catalytic activity">
    <reaction evidence="15">
        <text>Mn(2+)(in) + ATP + H2O = Mn(2+)(out) + ADP + phosphate + H(+)</text>
        <dbReference type="Rhea" id="RHEA:66820"/>
        <dbReference type="ChEBI" id="CHEBI:15377"/>
        <dbReference type="ChEBI" id="CHEBI:15378"/>
        <dbReference type="ChEBI" id="CHEBI:29035"/>
        <dbReference type="ChEBI" id="CHEBI:30616"/>
        <dbReference type="ChEBI" id="CHEBI:43474"/>
        <dbReference type="ChEBI" id="CHEBI:456216"/>
    </reaction>
    <physiologicalReaction direction="left-to-right" evidence="15">
        <dbReference type="Rhea" id="RHEA:66821"/>
    </physiologicalReaction>
</comment>
<dbReference type="PRINTS" id="PR00119">
    <property type="entry name" value="CATATPASE"/>
</dbReference>
<comment type="function">
    <text evidence="16">Catalyzes the hydrolysis of ATP coupled with the transport of calcium.</text>
</comment>
<dbReference type="GO" id="GO:0016020">
    <property type="term" value="C:membrane"/>
    <property type="evidence" value="ECO:0007669"/>
    <property type="project" value="UniProtKB-SubCell"/>
</dbReference>
<feature type="domain" description="Cation-transporting P-type ATPase C-terminal" evidence="19">
    <location>
        <begin position="1032"/>
        <end position="1200"/>
    </location>
</feature>
<feature type="transmembrane region" description="Helical" evidence="16">
    <location>
        <begin position="575"/>
        <end position="594"/>
    </location>
</feature>
<dbReference type="PANTHER" id="PTHR42861">
    <property type="entry name" value="CALCIUM-TRANSPORTING ATPASE"/>
    <property type="match status" value="1"/>
</dbReference>
<evidence type="ECO:0000259" key="18">
    <source>
        <dbReference type="Pfam" id="PF00122"/>
    </source>
</evidence>
<comment type="caution">
    <text evidence="20">The sequence shown here is derived from an EMBL/GenBank/DDBJ whole genome shotgun (WGS) entry which is preliminary data.</text>
</comment>
<keyword evidence="9" id="KW-0460">Magnesium</keyword>
<dbReference type="InterPro" id="IPR006413">
    <property type="entry name" value="P-type_ATPase_IIA_PMR1"/>
</dbReference>
<dbReference type="SFLD" id="SFLDG00002">
    <property type="entry name" value="C1.7:_P-type_atpase_like"/>
    <property type="match status" value="1"/>
</dbReference>
<dbReference type="EMBL" id="RWIC01001624">
    <property type="protein sequence ID" value="TKC35094.1"/>
    <property type="molecule type" value="Genomic_DNA"/>
</dbReference>
<dbReference type="SUPFAM" id="SSF56784">
    <property type="entry name" value="HAD-like"/>
    <property type="match status" value="1"/>
</dbReference>
<dbReference type="NCBIfam" id="TIGR01494">
    <property type="entry name" value="ATPase_P-type"/>
    <property type="match status" value="2"/>
</dbReference>